<gene>
    <name evidence="2" type="ORF">R4I43_10515</name>
</gene>
<dbReference type="GO" id="GO:0004527">
    <property type="term" value="F:exonuclease activity"/>
    <property type="evidence" value="ECO:0007669"/>
    <property type="project" value="UniProtKB-KW"/>
</dbReference>
<keyword evidence="3" id="KW-1185">Reference proteome</keyword>
<dbReference type="Proteomes" id="UP001327093">
    <property type="component" value="Unassembled WGS sequence"/>
</dbReference>
<evidence type="ECO:0000259" key="1">
    <source>
        <dbReference type="Pfam" id="PF21805"/>
    </source>
</evidence>
<reference evidence="2 3" key="1">
    <citation type="submission" date="2023-10" db="EMBL/GenBank/DDBJ databases">
        <title>Saccharopolyspora sp. nov., isolated from mangrove soil.</title>
        <authorList>
            <person name="Lu Y."/>
            <person name="Liu W."/>
        </authorList>
    </citation>
    <scope>NUCLEOTIDE SEQUENCE [LARGE SCALE GENOMIC DNA]</scope>
    <source>
        <strain evidence="2 3">S2-29</strain>
    </source>
</reference>
<proteinExistence type="predicted"/>
<sequence>MRISPGDVALSVGDLRVVARYAAESAEEVLPLFEQDRPDDRRPRAALEAAWVFADGADRTRLQRITAVDAHRAAKDAAAEAAQHAARAAGDAAAAAYLHPLARATQVHHILRAAAHAARATELAAGGDLGVGDQHIELAQQRATPVLVDVLGRYPEAPTGRSRVAELMKTLDTSLRAGCRR</sequence>
<dbReference type="Pfam" id="PF21805">
    <property type="entry name" value="Imm5_like"/>
    <property type="match status" value="1"/>
</dbReference>
<accession>A0ABU6A8F3</accession>
<name>A0ABU6A8F3_9PSEU</name>
<dbReference type="RefSeq" id="WP_324265386.1">
    <property type="nucleotide sequence ID" value="NZ_JAWLNX010000006.1"/>
</dbReference>
<comment type="caution">
    <text evidence="2">The sequence shown here is derived from an EMBL/GenBank/DDBJ whole genome shotgun (WGS) entry which is preliminary data.</text>
</comment>
<evidence type="ECO:0000313" key="2">
    <source>
        <dbReference type="EMBL" id="MEB3367839.1"/>
    </source>
</evidence>
<keyword evidence="2" id="KW-0378">Hydrolase</keyword>
<dbReference type="InterPro" id="IPR048667">
    <property type="entry name" value="Imm5-like"/>
</dbReference>
<protein>
    <submittedName>
        <fullName evidence="2">Exonuclease SbcC</fullName>
    </submittedName>
</protein>
<dbReference type="EMBL" id="JAWLNX010000006">
    <property type="protein sequence ID" value="MEB3367839.1"/>
    <property type="molecule type" value="Genomic_DNA"/>
</dbReference>
<keyword evidence="2" id="KW-0540">Nuclease</keyword>
<feature type="domain" description="Imm-5-like" evidence="1">
    <location>
        <begin position="16"/>
        <end position="132"/>
    </location>
</feature>
<keyword evidence="2" id="KW-0269">Exonuclease</keyword>
<evidence type="ECO:0000313" key="3">
    <source>
        <dbReference type="Proteomes" id="UP001327093"/>
    </source>
</evidence>
<organism evidence="2 3">
    <name type="scientific">Saccharopolyspora mangrovi</name>
    <dbReference type="NCBI Taxonomy" id="3082379"/>
    <lineage>
        <taxon>Bacteria</taxon>
        <taxon>Bacillati</taxon>
        <taxon>Actinomycetota</taxon>
        <taxon>Actinomycetes</taxon>
        <taxon>Pseudonocardiales</taxon>
        <taxon>Pseudonocardiaceae</taxon>
        <taxon>Saccharopolyspora</taxon>
    </lineage>
</organism>